<reference evidence="1" key="1">
    <citation type="submission" date="2020-10" db="EMBL/GenBank/DDBJ databases">
        <title>Connecting structure to function with the recovery of over 1000 high-quality activated sludge metagenome-assembled genomes encoding full-length rRNA genes using long-read sequencing.</title>
        <authorList>
            <person name="Singleton C.M."/>
            <person name="Petriglieri F."/>
            <person name="Kristensen J.M."/>
            <person name="Kirkegaard R.H."/>
            <person name="Michaelsen T.Y."/>
            <person name="Andersen M.H."/>
            <person name="Karst S.M."/>
            <person name="Dueholm M.S."/>
            <person name="Nielsen P.H."/>
            <person name="Albertsen M."/>
        </authorList>
    </citation>
    <scope>NUCLEOTIDE SEQUENCE</scope>
    <source>
        <strain evidence="1">Bjer_18-Q3-R1-45_BAT3C.347</strain>
    </source>
</reference>
<dbReference type="AlphaFoldDB" id="A0A9D7HU21"/>
<name>A0A9D7HU21_9PROT</name>
<gene>
    <name evidence="1" type="ORF">IPH26_09860</name>
</gene>
<organism evidence="1 2">
    <name type="scientific">Candidatus Methylophosphatis roskildensis</name>
    <dbReference type="NCBI Taxonomy" id="2899263"/>
    <lineage>
        <taxon>Bacteria</taxon>
        <taxon>Pseudomonadati</taxon>
        <taxon>Pseudomonadota</taxon>
        <taxon>Betaproteobacteria</taxon>
        <taxon>Nitrosomonadales</taxon>
        <taxon>Sterolibacteriaceae</taxon>
        <taxon>Candidatus Methylophosphatis</taxon>
    </lineage>
</organism>
<comment type="caution">
    <text evidence="1">The sequence shown here is derived from an EMBL/GenBank/DDBJ whole genome shotgun (WGS) entry which is preliminary data.</text>
</comment>
<protein>
    <submittedName>
        <fullName evidence="1">Uncharacterized protein</fullName>
    </submittedName>
</protein>
<evidence type="ECO:0000313" key="2">
    <source>
        <dbReference type="Proteomes" id="UP000807785"/>
    </source>
</evidence>
<evidence type="ECO:0000313" key="1">
    <source>
        <dbReference type="EMBL" id="MBK6973225.1"/>
    </source>
</evidence>
<proteinExistence type="predicted"/>
<accession>A0A9D7HU21</accession>
<sequence length="64" mass="6923">MAKRKVVVQGGGDNLYYISDSGGWFYVTKGSVWGSGTDIGKARSLEDALAIVKSHSGRDIEKME</sequence>
<dbReference type="EMBL" id="JADJEV010000003">
    <property type="protein sequence ID" value="MBK6973225.1"/>
    <property type="molecule type" value="Genomic_DNA"/>
</dbReference>
<dbReference type="Proteomes" id="UP000807785">
    <property type="component" value="Unassembled WGS sequence"/>
</dbReference>